<dbReference type="AlphaFoldDB" id="A0A2T0UVT7"/>
<evidence type="ECO:0000313" key="4">
    <source>
        <dbReference type="EMBL" id="PRY62020.1"/>
    </source>
</evidence>
<evidence type="ECO:0000256" key="1">
    <source>
        <dbReference type="ARBA" id="ARBA00006817"/>
    </source>
</evidence>
<accession>A0A2T0UVT7</accession>
<sequence length="181" mass="19851">MTDAPVHGTATLSRDLDAPPERVWAAFADFALRDRWFRIPGKDGTHELDFRVGGGETSTGVFAASGAPELVEWRSRIFDLEEPRRIVFGYELSVDGLRRNVSLVTVALAPVGGGTRLDYTEQYVLTALTGEPGQDEAHLRGSLQFLLNRLEGALRERQEAPARLRRGLPGSANSGFASDRD</sequence>
<proteinExistence type="inferred from homology"/>
<protein>
    <submittedName>
        <fullName evidence="4">Uncharacterized protein YndB with AHSA1/START domain</fullName>
    </submittedName>
</protein>
<evidence type="ECO:0000259" key="3">
    <source>
        <dbReference type="Pfam" id="PF08327"/>
    </source>
</evidence>
<feature type="region of interest" description="Disordered" evidence="2">
    <location>
        <begin position="160"/>
        <end position="181"/>
    </location>
</feature>
<feature type="compositionally biased region" description="Polar residues" evidence="2">
    <location>
        <begin position="171"/>
        <end position="181"/>
    </location>
</feature>
<dbReference type="InterPro" id="IPR013538">
    <property type="entry name" value="ASHA1/2-like_C"/>
</dbReference>
<name>A0A2T0UVT7_9ACTN</name>
<dbReference type="EMBL" id="PVTJ01000001">
    <property type="protein sequence ID" value="PRY62020.1"/>
    <property type="molecule type" value="Genomic_DNA"/>
</dbReference>
<dbReference type="Gene3D" id="3.30.530.20">
    <property type="match status" value="1"/>
</dbReference>
<dbReference type="InterPro" id="IPR023393">
    <property type="entry name" value="START-like_dom_sf"/>
</dbReference>
<feature type="domain" description="Activator of Hsp90 ATPase homologue 1/2-like C-terminal" evidence="3">
    <location>
        <begin position="17"/>
        <end position="154"/>
    </location>
</feature>
<organism evidence="4 5">
    <name type="scientific">Glycomyces artemisiae</name>
    <dbReference type="NCBI Taxonomy" id="1076443"/>
    <lineage>
        <taxon>Bacteria</taxon>
        <taxon>Bacillati</taxon>
        <taxon>Actinomycetota</taxon>
        <taxon>Actinomycetes</taxon>
        <taxon>Glycomycetales</taxon>
        <taxon>Glycomycetaceae</taxon>
        <taxon>Glycomyces</taxon>
    </lineage>
</organism>
<evidence type="ECO:0000256" key="2">
    <source>
        <dbReference type="SAM" id="MobiDB-lite"/>
    </source>
</evidence>
<keyword evidence="5" id="KW-1185">Reference proteome</keyword>
<dbReference type="OrthoDB" id="9803476at2"/>
<dbReference type="Proteomes" id="UP000238176">
    <property type="component" value="Unassembled WGS sequence"/>
</dbReference>
<comment type="similarity">
    <text evidence="1">Belongs to the AHA1 family.</text>
</comment>
<evidence type="ECO:0000313" key="5">
    <source>
        <dbReference type="Proteomes" id="UP000238176"/>
    </source>
</evidence>
<comment type="caution">
    <text evidence="4">The sequence shown here is derived from an EMBL/GenBank/DDBJ whole genome shotgun (WGS) entry which is preliminary data.</text>
</comment>
<dbReference type="Pfam" id="PF08327">
    <property type="entry name" value="AHSA1"/>
    <property type="match status" value="1"/>
</dbReference>
<dbReference type="SUPFAM" id="SSF55961">
    <property type="entry name" value="Bet v1-like"/>
    <property type="match status" value="1"/>
</dbReference>
<gene>
    <name evidence="4" type="ORF">B0I28_101347</name>
</gene>
<dbReference type="RefSeq" id="WP_106362078.1">
    <property type="nucleotide sequence ID" value="NZ_PVTJ01000001.1"/>
</dbReference>
<reference evidence="4 5" key="1">
    <citation type="submission" date="2018-03" db="EMBL/GenBank/DDBJ databases">
        <title>Genomic Encyclopedia of Type Strains, Phase III (KMG-III): the genomes of soil and plant-associated and newly described type strains.</title>
        <authorList>
            <person name="Whitman W."/>
        </authorList>
    </citation>
    <scope>NUCLEOTIDE SEQUENCE [LARGE SCALE GENOMIC DNA]</scope>
    <source>
        <strain evidence="4 5">CGMCC 4.7067</strain>
    </source>
</reference>